<dbReference type="RefSeq" id="WP_119134944.1">
    <property type="nucleotide sequence ID" value="NZ_QXXQ01000005.1"/>
</dbReference>
<gene>
    <name evidence="2" type="ORF">D2N39_11650</name>
</gene>
<sequence length="287" mass="31016">MSYNDYEASRVGANPVELFLFRYGEAAEAFRAYTNALAPITFNDVEYQPIPIDRDSQKISGALDSSSAEIEVRLPKSTDIGRLFAYFPPSFMVRLTVFKGNVADPATPSSWQTGENFPVAFIGKVNEGSLDGEMRKLSCSPLGNSLKRPGLRRNYQLSCPHVLYGPRCLADKGAAMTTGAVAGIAGTTLSLDPGWMKPGVTPSDYIGGVVEWNGDSGTEYRAILAASENTVTLMGPTRYLTAGNTVSIYLGCPHSFSACSELHDNVQNYGGQPFIPIENPIGKNIYD</sequence>
<evidence type="ECO:0000313" key="3">
    <source>
        <dbReference type="Proteomes" id="UP000266649"/>
    </source>
</evidence>
<dbReference type="Pfam" id="PF09356">
    <property type="entry name" value="Phage_BR0599"/>
    <property type="match status" value="1"/>
</dbReference>
<feature type="domain" description="Bacteriophage phiJL001 Gp84 C-terminal" evidence="1">
    <location>
        <begin position="205"/>
        <end position="277"/>
    </location>
</feature>
<keyword evidence="3" id="KW-1185">Reference proteome</keyword>
<name>A0A398BX53_9RHOB</name>
<dbReference type="OrthoDB" id="1633386at2"/>
<comment type="caution">
    <text evidence="2">The sequence shown here is derived from an EMBL/GenBank/DDBJ whole genome shotgun (WGS) entry which is preliminary data.</text>
</comment>
<evidence type="ECO:0000313" key="2">
    <source>
        <dbReference type="EMBL" id="RID91883.1"/>
    </source>
</evidence>
<proteinExistence type="predicted"/>
<dbReference type="InterPro" id="IPR018964">
    <property type="entry name" value="Phage_phiJL001_Gp84_C"/>
</dbReference>
<accession>A0A398BX53</accession>
<protein>
    <submittedName>
        <fullName evidence="2">DUF2163 domain-containing protein</fullName>
    </submittedName>
</protein>
<dbReference type="Proteomes" id="UP000266649">
    <property type="component" value="Unassembled WGS sequence"/>
</dbReference>
<reference evidence="2 3" key="1">
    <citation type="submission" date="2018-09" db="EMBL/GenBank/DDBJ databases">
        <title>Gemmobacter lutimaris sp. nov., a marine bacterium isolated from tidal flat.</title>
        <authorList>
            <person name="Lee D.W."/>
            <person name="Yoo Y."/>
            <person name="Kim J.-J."/>
            <person name="Kim B.S."/>
        </authorList>
    </citation>
    <scope>NUCLEOTIDE SEQUENCE [LARGE SCALE GENOMIC DNA]</scope>
    <source>
        <strain evidence="2 3">YJ-T1-11</strain>
    </source>
</reference>
<evidence type="ECO:0000259" key="1">
    <source>
        <dbReference type="Pfam" id="PF09356"/>
    </source>
</evidence>
<dbReference type="AlphaFoldDB" id="A0A398BX53"/>
<organism evidence="2 3">
    <name type="scientific">Gemmobacter lutimaris</name>
    <dbReference type="NCBI Taxonomy" id="2306023"/>
    <lineage>
        <taxon>Bacteria</taxon>
        <taxon>Pseudomonadati</taxon>
        <taxon>Pseudomonadota</taxon>
        <taxon>Alphaproteobacteria</taxon>
        <taxon>Rhodobacterales</taxon>
        <taxon>Paracoccaceae</taxon>
        <taxon>Gemmobacter</taxon>
    </lineage>
</organism>
<dbReference type="EMBL" id="QXXQ01000005">
    <property type="protein sequence ID" value="RID91883.1"/>
    <property type="molecule type" value="Genomic_DNA"/>
</dbReference>